<evidence type="ECO:0000313" key="9">
    <source>
        <dbReference type="Proteomes" id="UP000241208"/>
    </source>
</evidence>
<gene>
    <name evidence="8" type="ORF">BUY34_06670</name>
</gene>
<evidence type="ECO:0000256" key="1">
    <source>
        <dbReference type="ARBA" id="ARBA00007905"/>
    </source>
</evidence>
<comment type="similarity">
    <text evidence="1">Belongs to the aldo/keto reductase family.</text>
</comment>
<evidence type="ECO:0000256" key="6">
    <source>
        <dbReference type="PIRSR" id="PIRSR000097-3"/>
    </source>
</evidence>
<dbReference type="FunFam" id="3.20.20.100:FF:000002">
    <property type="entry name" value="2,5-diketo-D-gluconic acid reductase A"/>
    <property type="match status" value="1"/>
</dbReference>
<dbReference type="Proteomes" id="UP000241208">
    <property type="component" value="Unassembled WGS sequence"/>
</dbReference>
<dbReference type="Gene3D" id="3.20.20.100">
    <property type="entry name" value="NADP-dependent oxidoreductase domain"/>
    <property type="match status" value="1"/>
</dbReference>
<organism evidence="8 9">
    <name type="scientific">Staphylococcus cohnii</name>
    <dbReference type="NCBI Taxonomy" id="29382"/>
    <lineage>
        <taxon>Bacteria</taxon>
        <taxon>Bacillati</taxon>
        <taxon>Bacillota</taxon>
        <taxon>Bacilli</taxon>
        <taxon>Bacillales</taxon>
        <taxon>Staphylococcaceae</taxon>
        <taxon>Staphylococcus</taxon>
        <taxon>Staphylococcus cohnii species complex</taxon>
    </lineage>
</organism>
<dbReference type="GO" id="GO:0016616">
    <property type="term" value="F:oxidoreductase activity, acting on the CH-OH group of donors, NAD or NADP as acceptor"/>
    <property type="evidence" value="ECO:0007669"/>
    <property type="project" value="UniProtKB-ARBA"/>
</dbReference>
<dbReference type="AlphaFoldDB" id="A0A2T4LSK0"/>
<dbReference type="PIRSF" id="PIRSF000097">
    <property type="entry name" value="AKR"/>
    <property type="match status" value="1"/>
</dbReference>
<evidence type="ECO:0000259" key="7">
    <source>
        <dbReference type="Pfam" id="PF00248"/>
    </source>
</evidence>
<dbReference type="InterPro" id="IPR018170">
    <property type="entry name" value="Aldo/ket_reductase_CS"/>
</dbReference>
<evidence type="ECO:0000256" key="4">
    <source>
        <dbReference type="PIRSR" id="PIRSR000097-1"/>
    </source>
</evidence>
<evidence type="ECO:0000256" key="3">
    <source>
        <dbReference type="ARBA" id="ARBA00023002"/>
    </source>
</evidence>
<dbReference type="RefSeq" id="WP_107386348.1">
    <property type="nucleotide sequence ID" value="NZ_JABXXD010000001.1"/>
</dbReference>
<reference evidence="8 9" key="1">
    <citation type="journal article" date="2016" name="Front. Microbiol.">
        <title>Comprehensive Phylogenetic Analysis of Bovine Non-aureus Staphylococci Species Based on Whole-Genome Sequencing.</title>
        <authorList>
            <person name="Naushad S."/>
            <person name="Barkema H.W."/>
            <person name="Luby C."/>
            <person name="Condas L.A."/>
            <person name="Nobrega D.B."/>
            <person name="Carson D.A."/>
            <person name="De Buck J."/>
        </authorList>
    </citation>
    <scope>NUCLEOTIDE SEQUENCE [LARGE SCALE GENOMIC DNA]</scope>
    <source>
        <strain evidence="8 9">SNUC 3829</strain>
    </source>
</reference>
<dbReference type="InterPro" id="IPR036812">
    <property type="entry name" value="NAD(P)_OxRdtase_dom_sf"/>
</dbReference>
<dbReference type="PRINTS" id="PR00069">
    <property type="entry name" value="ALDKETRDTASE"/>
</dbReference>
<keyword evidence="3" id="KW-0560">Oxidoreductase</keyword>
<sequence>MSLNEKFLLNDGTILPHIALGTVNIQGGKGVKALENALNLGYRVIDTSTNYNNEGMVGEAIRRSSIPREEIYVSAKLPGAAHEYDKAINLIQESLYRTGLDYFDKYLVHWPNPKQGKYVEAWQALVDAQKYGLIKSIGVSNFMPDHLDDIIEATGVTPATNQIEIHPYFNNSELIKENDKRGVLSEAWSPLGREINDVLTNNTIKEIAEKYNRSTAQVIINWVNQKHVFPVVKASQYTHQRDNFNYLDFKLSDEDIAKIDALDKGENGRVEGQNPYEYEEFV</sequence>
<feature type="domain" description="NADP-dependent oxidoreductase" evidence="7">
    <location>
        <begin position="20"/>
        <end position="263"/>
    </location>
</feature>
<comment type="caution">
    <text evidence="8">The sequence shown here is derived from an EMBL/GenBank/DDBJ whole genome shotgun (WGS) entry which is preliminary data.</text>
</comment>
<evidence type="ECO:0000256" key="2">
    <source>
        <dbReference type="ARBA" id="ARBA00022857"/>
    </source>
</evidence>
<evidence type="ECO:0000256" key="5">
    <source>
        <dbReference type="PIRSR" id="PIRSR000097-2"/>
    </source>
</evidence>
<feature type="site" description="Lowers pKa of active site Tyr" evidence="6">
    <location>
        <position position="76"/>
    </location>
</feature>
<evidence type="ECO:0000313" key="8">
    <source>
        <dbReference type="EMBL" id="PTF66313.1"/>
    </source>
</evidence>
<dbReference type="InterPro" id="IPR020471">
    <property type="entry name" value="AKR"/>
</dbReference>
<dbReference type="SUPFAM" id="SSF51430">
    <property type="entry name" value="NAD(P)-linked oxidoreductase"/>
    <property type="match status" value="1"/>
</dbReference>
<keyword evidence="2" id="KW-0521">NADP</keyword>
<protein>
    <submittedName>
        <fullName evidence="8">Aldo/keto reductase</fullName>
    </submittedName>
</protein>
<dbReference type="PROSITE" id="PS00062">
    <property type="entry name" value="ALDOKETO_REDUCTASE_2"/>
    <property type="match status" value="1"/>
</dbReference>
<dbReference type="InterPro" id="IPR023210">
    <property type="entry name" value="NADP_OxRdtase_dom"/>
</dbReference>
<dbReference type="PANTHER" id="PTHR43827">
    <property type="entry name" value="2,5-DIKETO-D-GLUCONIC ACID REDUCTASE"/>
    <property type="match status" value="1"/>
</dbReference>
<name>A0A2T4LSK0_9STAP</name>
<dbReference type="Pfam" id="PF00248">
    <property type="entry name" value="Aldo_ket_red"/>
    <property type="match status" value="1"/>
</dbReference>
<dbReference type="EMBL" id="PYZR01000062">
    <property type="protein sequence ID" value="PTF66313.1"/>
    <property type="molecule type" value="Genomic_DNA"/>
</dbReference>
<feature type="binding site" evidence="5">
    <location>
        <position position="109"/>
    </location>
    <ligand>
        <name>substrate</name>
    </ligand>
</feature>
<feature type="active site" description="Proton donor" evidence="4">
    <location>
        <position position="51"/>
    </location>
</feature>
<accession>A0A2T4LSK0</accession>
<proteinExistence type="inferred from homology"/>
<dbReference type="PANTHER" id="PTHR43827:SF3">
    <property type="entry name" value="NADP-DEPENDENT OXIDOREDUCTASE DOMAIN-CONTAINING PROTEIN"/>
    <property type="match status" value="1"/>
</dbReference>
<dbReference type="STRING" id="29382.BZ166_10090"/>